<evidence type="ECO:0000256" key="1">
    <source>
        <dbReference type="SAM" id="MobiDB-lite"/>
    </source>
</evidence>
<gene>
    <name evidence="2" type="ORF">CANARDRAFT_5853</name>
</gene>
<feature type="compositionally biased region" description="Polar residues" evidence="1">
    <location>
        <begin position="160"/>
        <end position="183"/>
    </location>
</feature>
<dbReference type="STRING" id="983967.A0A1E4T6E8"/>
<dbReference type="EMBL" id="KV453848">
    <property type="protein sequence ID" value="ODV87305.1"/>
    <property type="molecule type" value="Genomic_DNA"/>
</dbReference>
<feature type="compositionally biased region" description="Low complexity" evidence="1">
    <location>
        <begin position="914"/>
        <end position="980"/>
    </location>
</feature>
<dbReference type="OrthoDB" id="299997at2759"/>
<evidence type="ECO:0000313" key="2">
    <source>
        <dbReference type="EMBL" id="ODV87305.1"/>
    </source>
</evidence>
<feature type="region of interest" description="Disordered" evidence="1">
    <location>
        <begin position="363"/>
        <end position="406"/>
    </location>
</feature>
<keyword evidence="3" id="KW-1185">Reference proteome</keyword>
<feature type="compositionally biased region" description="Polar residues" evidence="1">
    <location>
        <begin position="122"/>
        <end position="132"/>
    </location>
</feature>
<feature type="region of interest" description="Disordered" evidence="1">
    <location>
        <begin position="913"/>
        <end position="980"/>
    </location>
</feature>
<protein>
    <recommendedName>
        <fullName evidence="4">RING-type domain-containing protein</fullName>
    </recommendedName>
</protein>
<organism evidence="2 3">
    <name type="scientific">[Candida] arabinofermentans NRRL YB-2248</name>
    <dbReference type="NCBI Taxonomy" id="983967"/>
    <lineage>
        <taxon>Eukaryota</taxon>
        <taxon>Fungi</taxon>
        <taxon>Dikarya</taxon>
        <taxon>Ascomycota</taxon>
        <taxon>Saccharomycotina</taxon>
        <taxon>Pichiomycetes</taxon>
        <taxon>Pichiales</taxon>
        <taxon>Pichiaceae</taxon>
        <taxon>Ogataea</taxon>
        <taxon>Ogataea/Candida clade</taxon>
    </lineage>
</organism>
<feature type="compositionally biased region" description="Polar residues" evidence="1">
    <location>
        <begin position="192"/>
        <end position="226"/>
    </location>
</feature>
<feature type="region of interest" description="Disordered" evidence="1">
    <location>
        <begin position="36"/>
        <end position="232"/>
    </location>
</feature>
<feature type="compositionally biased region" description="Low complexity" evidence="1">
    <location>
        <begin position="61"/>
        <end position="70"/>
    </location>
</feature>
<proteinExistence type="predicted"/>
<name>A0A1E4T6E8_9ASCO</name>
<evidence type="ECO:0008006" key="4">
    <source>
        <dbReference type="Google" id="ProtNLM"/>
    </source>
</evidence>
<sequence length="1285" mass="140265">MSKLNEDRKKYFMNSSGLLSPDTLEDLTASVAISFNSKSPNINRSTKKKNKNDTLLPAINTSSLTSASSLGTFAFPNQHPPPPPPPPHSAARSDSTSSSPTNPADISRKLTNLSRKFKNFGSPKTVSSTVNKKNVGYPMSTSSSGSPRAGGTFSGFAPPQISTPSIFDNQTSRSSGLGLNQTQHHSHKSFGSIDNSSTSNQNLGYKPTSYSPLKKSSITSTPSHQSTVDEHGRRKQRIATNCLFCELSLENVLVYGDNNESEKIYDLSCGHCCHEKCLLLEMELILQTNTDFTNSASYFPICPQCEKKKKAIPIGGQLVIDEFVTKIMLGSLHQHQQQFQNQNNNNVNDVSITPPIRMSNQFVSSSNFPSPTIQQRRRKSDSLTIVPPRDLLTNKHKKKPSRGSSISAISSIISSASNKSPVIPSSSNQSLPAALQNRWNSNFPLYLLKSKFTNELRQLAIQKVISESNVSDNKLDPNSLEFFGQLRLFDKLSSSEDGLNWCEYYCYLFRSGLLMIDLEKCTFYSLEILENTRIEVRSDSILTLKSLAGGSGQVHLSCKDTNVVEKWSVGLSNENIEFPSELITSTIKEDEFYDILSFSEADEDEIASGSTNNMKSAILPNGVNPRFYEATINSLIFRRKPSQMIIVINQLISSSHSLVSIRNIVKSLLLVHIDIFLIFTSTENLSDHTKVLDSVKISSKAPDDGNKWLPLDRIDEYQKDLNALTPRADKSPVSFDDTNEHHSKDELSNILTQHVSRFSSREGLDDITTVVLSGAKLKNTISLPTFKNVLIEISTKTVANSFTDNQPNVCCLANWDEAMEVICGYIGLEFDDSDFDSSSSSDESDDDDDENANIILAKGSAVDSEDSKDDVATIQDKREISALTTNSKEARWSALFDDLDKAIENTKSASLQGTLNTDTSTTTSSTSLTHETTEIATTTSTSKTTTPTTTTKKTSSTSTSKTTTPTTTTKKTSSTSTTSTLTVATTNKATTSKTGAGQTTTSQNQLPTTTISLPVVESSTKGLTTVITTIGNLHTNTYYVSRTTAVVLFVTFTQTLTIVDSSFIYSTSKALGSAHIRSAISTVASVYPVTTLTFSGYFNQSDSTSYTTSKATIYTDYYRYYTENLLITSTVFSTYFSEILVTSMYLSLGTETQLSTQVETIVSTIHPTVVTTTSHHSTTAVVPTSTSHHSTTAVVPTPTTTPIKTYATVTHFSTVTTTSTVVPNTRVCISYADEDTTGVAFIEGLQTTVSVSETSLLNGAALANRVAYDGYLSFISTLLVIAVFF</sequence>
<reference evidence="3" key="1">
    <citation type="submission" date="2016-04" db="EMBL/GenBank/DDBJ databases">
        <title>Comparative genomics of biotechnologically important yeasts.</title>
        <authorList>
            <consortium name="DOE Joint Genome Institute"/>
            <person name="Riley R."/>
            <person name="Haridas S."/>
            <person name="Wolfe K.H."/>
            <person name="Lopes M.R."/>
            <person name="Hittinger C.T."/>
            <person name="Goker M."/>
            <person name="Salamov A."/>
            <person name="Wisecaver J."/>
            <person name="Long T.M."/>
            <person name="Aerts A.L."/>
            <person name="Barry K."/>
            <person name="Choi C."/>
            <person name="Clum A."/>
            <person name="Coughlan A.Y."/>
            <person name="Deshpande S."/>
            <person name="Douglass A.P."/>
            <person name="Hanson S.J."/>
            <person name="Klenk H.-P."/>
            <person name="Labutti K."/>
            <person name="Lapidus A."/>
            <person name="Lindquist E."/>
            <person name="Lipzen A."/>
            <person name="Meier-Kolthoff J.P."/>
            <person name="Ohm R.A."/>
            <person name="Otillar R.P."/>
            <person name="Pangilinan J."/>
            <person name="Peng Y."/>
            <person name="Rokas A."/>
            <person name="Rosa C.A."/>
            <person name="Scheuner C."/>
            <person name="Sibirny A.A."/>
            <person name="Slot J.C."/>
            <person name="Stielow J.B."/>
            <person name="Sun H."/>
            <person name="Kurtzman C.P."/>
            <person name="Blackwell M."/>
            <person name="Grigoriev I.V."/>
            <person name="Jeffries T.W."/>
        </authorList>
    </citation>
    <scope>NUCLEOTIDE SEQUENCE [LARGE SCALE GENOMIC DNA]</scope>
    <source>
        <strain evidence="3">NRRL YB-2248</strain>
    </source>
</reference>
<dbReference type="Proteomes" id="UP000094801">
    <property type="component" value="Unassembled WGS sequence"/>
</dbReference>
<feature type="compositionally biased region" description="Pro residues" evidence="1">
    <location>
        <begin position="78"/>
        <end position="88"/>
    </location>
</feature>
<evidence type="ECO:0000313" key="3">
    <source>
        <dbReference type="Proteomes" id="UP000094801"/>
    </source>
</evidence>
<accession>A0A1E4T6E8</accession>
<feature type="compositionally biased region" description="Low complexity" evidence="1">
    <location>
        <begin position="89"/>
        <end position="105"/>
    </location>
</feature>
<feature type="compositionally biased region" description="Polar residues" evidence="1">
    <location>
        <begin position="363"/>
        <end position="374"/>
    </location>
</feature>